<keyword evidence="1" id="KW-0472">Membrane</keyword>
<evidence type="ECO:0000313" key="4">
    <source>
        <dbReference type="Proteomes" id="UP000276526"/>
    </source>
</evidence>
<dbReference type="SUPFAM" id="SSF52833">
    <property type="entry name" value="Thioredoxin-like"/>
    <property type="match status" value="1"/>
</dbReference>
<dbReference type="EMBL" id="PQNK01000027">
    <property type="protein sequence ID" value="RRO85421.1"/>
    <property type="molecule type" value="Genomic_DNA"/>
</dbReference>
<accession>A0A426PWE6</accession>
<evidence type="ECO:0000259" key="2">
    <source>
        <dbReference type="Pfam" id="PF13462"/>
    </source>
</evidence>
<evidence type="ECO:0000256" key="1">
    <source>
        <dbReference type="SAM" id="Phobius"/>
    </source>
</evidence>
<dbReference type="CDD" id="cd02972">
    <property type="entry name" value="DsbA_family"/>
    <property type="match status" value="1"/>
</dbReference>
<comment type="caution">
    <text evidence="3">The sequence shown here is derived from an EMBL/GenBank/DDBJ whole genome shotgun (WGS) entry which is preliminary data.</text>
</comment>
<dbReference type="Gene3D" id="3.40.30.10">
    <property type="entry name" value="Glutaredoxin"/>
    <property type="match status" value="1"/>
</dbReference>
<dbReference type="Proteomes" id="UP000276526">
    <property type="component" value="Unassembled WGS sequence"/>
</dbReference>
<dbReference type="InterPro" id="IPR012336">
    <property type="entry name" value="Thioredoxin-like_fold"/>
</dbReference>
<dbReference type="AlphaFoldDB" id="A0A426PWE6"/>
<evidence type="ECO:0000313" key="3">
    <source>
        <dbReference type="EMBL" id="RRO85421.1"/>
    </source>
</evidence>
<dbReference type="Pfam" id="PF13462">
    <property type="entry name" value="Thioredoxin_4"/>
    <property type="match status" value="1"/>
</dbReference>
<gene>
    <name evidence="3" type="ORF">CXF48_10885</name>
</gene>
<protein>
    <recommendedName>
        <fullName evidence="2">Thioredoxin-like fold domain-containing protein</fullName>
    </recommendedName>
</protein>
<reference evidence="3 4" key="1">
    <citation type="submission" date="2018-01" db="EMBL/GenBank/DDBJ databases">
        <title>Twenty Corynebacterium bovis Genomes.</title>
        <authorList>
            <person name="Gulvik C.A."/>
        </authorList>
    </citation>
    <scope>NUCLEOTIDE SEQUENCE [LARGE SCALE GENOMIC DNA]</scope>
    <source>
        <strain evidence="3 4">F6900</strain>
    </source>
</reference>
<keyword evidence="1" id="KW-1133">Transmembrane helix</keyword>
<organism evidence="3 4">
    <name type="scientific">Corynebacterium bovis</name>
    <dbReference type="NCBI Taxonomy" id="36808"/>
    <lineage>
        <taxon>Bacteria</taxon>
        <taxon>Bacillati</taxon>
        <taxon>Actinomycetota</taxon>
        <taxon>Actinomycetes</taxon>
        <taxon>Mycobacteriales</taxon>
        <taxon>Corynebacteriaceae</taxon>
        <taxon>Corynebacterium</taxon>
    </lineage>
</organism>
<dbReference type="RefSeq" id="WP_125172902.1">
    <property type="nucleotide sequence ID" value="NZ_JAPJOD010000129.1"/>
</dbReference>
<dbReference type="InterPro" id="IPR036249">
    <property type="entry name" value="Thioredoxin-like_sf"/>
</dbReference>
<proteinExistence type="predicted"/>
<name>A0A426PWE6_9CORY</name>
<keyword evidence="1" id="KW-0812">Transmembrane</keyword>
<feature type="transmembrane region" description="Helical" evidence="1">
    <location>
        <begin position="12"/>
        <end position="36"/>
    </location>
</feature>
<feature type="domain" description="Thioredoxin-like fold" evidence="2">
    <location>
        <begin position="73"/>
        <end position="225"/>
    </location>
</feature>
<sequence length="244" mass="26199">MSQKIKAPNEKGAGGFLWGVVAIIVIAAVVIAFVVWKGSSKNADALALGQDDVDFSVTAQDNKVTLKSDKVAKDAPVVDIYEDFSCPHCADLVTADNEDIKQAVSDGKMTVNLHFLNFLDGGKPGSSTRAAAVATVLAENDPKAFWNMHAKAFLDQDEVARQWGWEQFADSLKDYKLDDSVINSIRDGSVQKKGEDVAAANTEELKQKAGKVSAPVVYADGKEVQLKRGENGKPSSWVSDVVKG</sequence>